<gene>
    <name evidence="2" type="ORF">RFULGI_LOCUS19059</name>
</gene>
<keyword evidence="3" id="KW-1185">Reference proteome</keyword>
<evidence type="ECO:0000313" key="2">
    <source>
        <dbReference type="EMBL" id="CAG8814018.1"/>
    </source>
</evidence>
<feature type="compositionally biased region" description="Pro residues" evidence="1">
    <location>
        <begin position="53"/>
        <end position="63"/>
    </location>
</feature>
<evidence type="ECO:0000256" key="1">
    <source>
        <dbReference type="SAM" id="MobiDB-lite"/>
    </source>
</evidence>
<feature type="non-terminal residue" evidence="2">
    <location>
        <position position="1"/>
    </location>
</feature>
<feature type="compositionally biased region" description="Basic and acidic residues" evidence="1">
    <location>
        <begin position="84"/>
        <end position="97"/>
    </location>
</feature>
<accession>A0A9N9K7L0</accession>
<evidence type="ECO:0000313" key="3">
    <source>
        <dbReference type="Proteomes" id="UP000789396"/>
    </source>
</evidence>
<feature type="non-terminal residue" evidence="2">
    <location>
        <position position="107"/>
    </location>
</feature>
<proteinExistence type="predicted"/>
<comment type="caution">
    <text evidence="2">The sequence shown here is derived from an EMBL/GenBank/DDBJ whole genome shotgun (WGS) entry which is preliminary data.</text>
</comment>
<dbReference type="AlphaFoldDB" id="A0A9N9K7L0"/>
<dbReference type="Proteomes" id="UP000789396">
    <property type="component" value="Unassembled WGS sequence"/>
</dbReference>
<feature type="region of interest" description="Disordered" evidence="1">
    <location>
        <begin position="26"/>
        <end position="107"/>
    </location>
</feature>
<protein>
    <submittedName>
        <fullName evidence="2">7390_t:CDS:1</fullName>
    </submittedName>
</protein>
<sequence length="107" mass="12438">FVVFLLIALYVYAYLIKPVLSRIIPNKKKSKKEQDDDNENETPRQSLNQPPIIVIPPQQPLPTPNYYQPPQISPVLKGPRTHAKQKEKQKTPEKQKENALTPNFYIF</sequence>
<name>A0A9N9K7L0_9GLOM</name>
<organism evidence="2 3">
    <name type="scientific">Racocetra fulgida</name>
    <dbReference type="NCBI Taxonomy" id="60492"/>
    <lineage>
        <taxon>Eukaryota</taxon>
        <taxon>Fungi</taxon>
        <taxon>Fungi incertae sedis</taxon>
        <taxon>Mucoromycota</taxon>
        <taxon>Glomeromycotina</taxon>
        <taxon>Glomeromycetes</taxon>
        <taxon>Diversisporales</taxon>
        <taxon>Gigasporaceae</taxon>
        <taxon>Racocetra</taxon>
    </lineage>
</organism>
<dbReference type="EMBL" id="CAJVPZ010089275">
    <property type="protein sequence ID" value="CAG8814018.1"/>
    <property type="molecule type" value="Genomic_DNA"/>
</dbReference>
<reference evidence="2" key="1">
    <citation type="submission" date="2021-06" db="EMBL/GenBank/DDBJ databases">
        <authorList>
            <person name="Kallberg Y."/>
            <person name="Tangrot J."/>
            <person name="Rosling A."/>
        </authorList>
    </citation>
    <scope>NUCLEOTIDE SEQUENCE</scope>
    <source>
        <strain evidence="2">IN212</strain>
    </source>
</reference>